<dbReference type="GO" id="GO:0042981">
    <property type="term" value="P:regulation of apoptotic process"/>
    <property type="evidence" value="ECO:0007669"/>
    <property type="project" value="InterPro"/>
</dbReference>
<gene>
    <name evidence="4" type="primary">LOC120036891</name>
</gene>
<evidence type="ECO:0000259" key="2">
    <source>
        <dbReference type="PROSITE" id="PS50209"/>
    </source>
</evidence>
<dbReference type="CDD" id="cd01671">
    <property type="entry name" value="CARD"/>
    <property type="match status" value="1"/>
</dbReference>
<dbReference type="Gene3D" id="1.10.533.10">
    <property type="entry name" value="Death Domain, Fas"/>
    <property type="match status" value="2"/>
</dbReference>
<dbReference type="KEGG" id="snh:120036891"/>
<dbReference type="PROSITE" id="PS50209">
    <property type="entry name" value="CARD"/>
    <property type="match status" value="1"/>
</dbReference>
<dbReference type="InterPro" id="IPR011029">
    <property type="entry name" value="DEATH-like_dom_sf"/>
</dbReference>
<dbReference type="Pfam" id="PF00619">
    <property type="entry name" value="CARD"/>
    <property type="match status" value="1"/>
</dbReference>
<dbReference type="Proteomes" id="UP000808372">
    <property type="component" value="Unplaced"/>
</dbReference>
<proteinExistence type="predicted"/>
<accession>A0A8U0Q8K3</accession>
<dbReference type="AlphaFoldDB" id="A0A8U0Q8K3"/>
<dbReference type="SUPFAM" id="SSF47986">
    <property type="entry name" value="DEATH domain"/>
    <property type="match status" value="1"/>
</dbReference>
<dbReference type="GeneID" id="120036891"/>
<sequence>MNVLYKKRLSYIDAAKMKMLDHIADVLFAQRMLNNGELESIQSIGGTHDKARALIDTARSKGGITSNSLMATWENYPGSSSVGNGNVMSPKEIVSIFWDNITRDDIEKMKFVMSEIEITHRHRISALDLQYVTDRTGLADVMALHYGAAARAGLNTLLKKIGRNDLVKRVKDSDCTHTSSQLQPVAFATRSKVINKHQGDRESVEYTLRP</sequence>
<dbReference type="PROSITE" id="PS50168">
    <property type="entry name" value="DED"/>
    <property type="match status" value="1"/>
</dbReference>
<reference evidence="4" key="1">
    <citation type="submission" date="2025-08" db="UniProtKB">
        <authorList>
            <consortium name="RefSeq"/>
        </authorList>
    </citation>
    <scope>IDENTIFICATION</scope>
    <source>
        <tissue evidence="4">White muscle</tissue>
    </source>
</reference>
<dbReference type="RefSeq" id="XP_038839113.1">
    <property type="nucleotide sequence ID" value="XM_038983185.1"/>
</dbReference>
<dbReference type="InterPro" id="IPR001315">
    <property type="entry name" value="CARD"/>
</dbReference>
<organism evidence="3 4">
    <name type="scientific">Salvelinus namaycush</name>
    <name type="common">Lake trout</name>
    <name type="synonym">Salmo namaycush</name>
    <dbReference type="NCBI Taxonomy" id="8040"/>
    <lineage>
        <taxon>Eukaryota</taxon>
        <taxon>Metazoa</taxon>
        <taxon>Chordata</taxon>
        <taxon>Craniata</taxon>
        <taxon>Vertebrata</taxon>
        <taxon>Euteleostomi</taxon>
        <taxon>Actinopterygii</taxon>
        <taxon>Neopterygii</taxon>
        <taxon>Teleostei</taxon>
        <taxon>Protacanthopterygii</taxon>
        <taxon>Salmoniformes</taxon>
        <taxon>Salmonidae</taxon>
        <taxon>Salmoninae</taxon>
        <taxon>Salvelinus</taxon>
    </lineage>
</organism>
<name>A0A8U0Q8K3_SALNM</name>
<dbReference type="InterPro" id="IPR001875">
    <property type="entry name" value="DED_dom"/>
</dbReference>
<evidence type="ECO:0000259" key="1">
    <source>
        <dbReference type="PROSITE" id="PS50168"/>
    </source>
</evidence>
<feature type="domain" description="DED" evidence="1">
    <location>
        <begin position="89"/>
        <end position="172"/>
    </location>
</feature>
<feature type="domain" description="CARD" evidence="2">
    <location>
        <begin position="1"/>
        <end position="62"/>
    </location>
</feature>
<evidence type="ECO:0000313" key="4">
    <source>
        <dbReference type="RefSeq" id="XP_038839113.1"/>
    </source>
</evidence>
<evidence type="ECO:0000313" key="3">
    <source>
        <dbReference type="Proteomes" id="UP000808372"/>
    </source>
</evidence>
<keyword evidence="3" id="KW-1185">Reference proteome</keyword>
<protein>
    <submittedName>
        <fullName evidence="4">Uncharacterized protein LOC120036891</fullName>
    </submittedName>
</protein>